<organism evidence="2 3">
    <name type="scientific">Actinomadura macrotermitis</name>
    <dbReference type="NCBI Taxonomy" id="2585200"/>
    <lineage>
        <taxon>Bacteria</taxon>
        <taxon>Bacillati</taxon>
        <taxon>Actinomycetota</taxon>
        <taxon>Actinomycetes</taxon>
        <taxon>Streptosporangiales</taxon>
        <taxon>Thermomonosporaceae</taxon>
        <taxon>Actinomadura</taxon>
    </lineage>
</organism>
<evidence type="ECO:0000256" key="1">
    <source>
        <dbReference type="SAM" id="SignalP"/>
    </source>
</evidence>
<feature type="chain" id="PRO_5039431844" evidence="1">
    <location>
        <begin position="19"/>
        <end position="73"/>
    </location>
</feature>
<accession>A0A7K0C615</accession>
<evidence type="ECO:0000313" key="2">
    <source>
        <dbReference type="EMBL" id="MQY08890.1"/>
    </source>
</evidence>
<feature type="signal peptide" evidence="1">
    <location>
        <begin position="1"/>
        <end position="18"/>
    </location>
</feature>
<keyword evidence="3" id="KW-1185">Reference proteome</keyword>
<dbReference type="AlphaFoldDB" id="A0A7K0C615"/>
<reference evidence="2 3" key="1">
    <citation type="submission" date="2019-10" db="EMBL/GenBank/DDBJ databases">
        <title>Actinomadura rubteroloni sp. nov. and Actinomadura macrotermitis sp. nov., isolated from the gut of fungus growing-termite Macrotermes natalensis.</title>
        <authorList>
            <person name="Benndorf R."/>
            <person name="Martin K."/>
            <person name="Kuefner M."/>
            <person name="De Beer W."/>
            <person name="Kaster A.-K."/>
            <person name="Vollmers J."/>
            <person name="Poulsen M."/>
            <person name="Beemelmanns C."/>
        </authorList>
    </citation>
    <scope>NUCLEOTIDE SEQUENCE [LARGE SCALE GENOMIC DNA]</scope>
    <source>
        <strain evidence="2 3">RB68</strain>
    </source>
</reference>
<name>A0A7K0C615_9ACTN</name>
<keyword evidence="1" id="KW-0732">Signal</keyword>
<dbReference type="EMBL" id="WEGH01000005">
    <property type="protein sequence ID" value="MQY08890.1"/>
    <property type="molecule type" value="Genomic_DNA"/>
</dbReference>
<proteinExistence type="predicted"/>
<gene>
    <name evidence="2" type="ORF">ACRB68_70010</name>
</gene>
<evidence type="ECO:0000313" key="3">
    <source>
        <dbReference type="Proteomes" id="UP000487268"/>
    </source>
</evidence>
<comment type="caution">
    <text evidence="2">The sequence shown here is derived from an EMBL/GenBank/DDBJ whole genome shotgun (WGS) entry which is preliminary data.</text>
</comment>
<dbReference type="Proteomes" id="UP000487268">
    <property type="component" value="Unassembled WGS sequence"/>
</dbReference>
<sequence length="73" mass="7856">MYWSVTWPCCAMATFSRAVRFPLPVEFLCAAALGYCGPAEQAQAPANWFEEALDYAPQPLSGAAAALDLVRTA</sequence>
<protein>
    <submittedName>
        <fullName evidence="2">Uncharacterized protein</fullName>
    </submittedName>
</protein>